<reference evidence="9" key="1">
    <citation type="submission" date="2017-08" db="EMBL/GenBank/DDBJ databases">
        <title>A dynamic microbial community with high functional redundancy inhabits the cold, oxic subseafloor aquifer.</title>
        <authorList>
            <person name="Tully B.J."/>
            <person name="Wheat C.G."/>
            <person name="Glazer B.T."/>
            <person name="Huber J.A."/>
        </authorList>
    </citation>
    <scope>NUCLEOTIDE SEQUENCE [LARGE SCALE GENOMIC DNA]</scope>
</reference>
<dbReference type="PANTHER" id="PTHR37823:SF1">
    <property type="entry name" value="CYTOCHROME C-553-LIKE"/>
    <property type="match status" value="1"/>
</dbReference>
<protein>
    <recommendedName>
        <fullName evidence="7">Cytochrome c domain-containing protein</fullName>
    </recommendedName>
</protein>
<keyword evidence="5 6" id="KW-0408">Iron</keyword>
<dbReference type="PROSITE" id="PS51007">
    <property type="entry name" value="CYTC"/>
    <property type="match status" value="2"/>
</dbReference>
<sequence>MSIKKNIGRFSVLLKKYLSRYSALIVSGVLLLSTPLVSAQNLENGQQLFQTLCARCHGMLGEGSEGPSLTRPNLVHAPDDAALVSVIVGGIPGTGMPGSRQLRGQDGPDVAAYVRSLGELPPEEMPGDAIAGAQVYRSIGNCSSCHILNGEGYGIGPELSNVGQRRNAAYLRRSVTNPAADQPRLVDRFRGSLKAFLTVRIVSEYGTYEGLRINEDAFTVQMRDMAGEIYSFEKSDLISYEKVEGHSLMPGYNSVLDEQQIDDVVSYLMSLK</sequence>
<dbReference type="InterPro" id="IPR036909">
    <property type="entry name" value="Cyt_c-like_dom_sf"/>
</dbReference>
<dbReference type="PANTHER" id="PTHR37823">
    <property type="entry name" value="CYTOCHROME C-553-LIKE"/>
    <property type="match status" value="1"/>
</dbReference>
<comment type="caution">
    <text evidence="8">The sequence shown here is derived from an EMBL/GenBank/DDBJ whole genome shotgun (WGS) entry which is preliminary data.</text>
</comment>
<evidence type="ECO:0000259" key="7">
    <source>
        <dbReference type="PROSITE" id="PS51007"/>
    </source>
</evidence>
<dbReference type="Gene3D" id="1.10.760.10">
    <property type="entry name" value="Cytochrome c-like domain"/>
    <property type="match status" value="2"/>
</dbReference>
<organism evidence="8 9">
    <name type="scientific">SAR86 cluster bacterium</name>
    <dbReference type="NCBI Taxonomy" id="2030880"/>
    <lineage>
        <taxon>Bacteria</taxon>
        <taxon>Pseudomonadati</taxon>
        <taxon>Pseudomonadota</taxon>
        <taxon>Gammaproteobacteria</taxon>
        <taxon>SAR86 cluster</taxon>
    </lineage>
</organism>
<dbReference type="SUPFAM" id="SSF46626">
    <property type="entry name" value="Cytochrome c"/>
    <property type="match status" value="2"/>
</dbReference>
<dbReference type="InterPro" id="IPR009056">
    <property type="entry name" value="Cyt_c-like_dom"/>
</dbReference>
<name>A0A2A4X5F2_9GAMM</name>
<evidence type="ECO:0000256" key="4">
    <source>
        <dbReference type="ARBA" id="ARBA00022982"/>
    </source>
</evidence>
<dbReference type="PRINTS" id="PR00605">
    <property type="entry name" value="CYTCHROMECIC"/>
</dbReference>
<accession>A0A2A4X5F2</accession>
<dbReference type="InterPro" id="IPR051811">
    <property type="entry name" value="Cytochrome_c550/c551-like"/>
</dbReference>
<evidence type="ECO:0000256" key="6">
    <source>
        <dbReference type="PROSITE-ProRule" id="PRU00433"/>
    </source>
</evidence>
<keyword evidence="4" id="KW-0249">Electron transport</keyword>
<dbReference type="GO" id="GO:0005506">
    <property type="term" value="F:iron ion binding"/>
    <property type="evidence" value="ECO:0007669"/>
    <property type="project" value="InterPro"/>
</dbReference>
<evidence type="ECO:0000313" key="9">
    <source>
        <dbReference type="Proteomes" id="UP000218767"/>
    </source>
</evidence>
<keyword evidence="3 6" id="KW-0479">Metal-binding</keyword>
<feature type="domain" description="Cytochrome c" evidence="7">
    <location>
        <begin position="40"/>
        <end position="118"/>
    </location>
</feature>
<dbReference type="Pfam" id="PF13442">
    <property type="entry name" value="Cytochrome_CBB3"/>
    <property type="match status" value="1"/>
</dbReference>
<dbReference type="Proteomes" id="UP000218767">
    <property type="component" value="Unassembled WGS sequence"/>
</dbReference>
<keyword evidence="1" id="KW-0813">Transport</keyword>
<evidence type="ECO:0000313" key="8">
    <source>
        <dbReference type="EMBL" id="PCI77359.1"/>
    </source>
</evidence>
<dbReference type="GO" id="GO:0009055">
    <property type="term" value="F:electron transfer activity"/>
    <property type="evidence" value="ECO:0007669"/>
    <property type="project" value="InterPro"/>
</dbReference>
<dbReference type="InterPro" id="IPR008168">
    <property type="entry name" value="Cyt_C_IC"/>
</dbReference>
<evidence type="ECO:0000256" key="1">
    <source>
        <dbReference type="ARBA" id="ARBA00022448"/>
    </source>
</evidence>
<dbReference type="Pfam" id="PF00034">
    <property type="entry name" value="Cytochrom_C"/>
    <property type="match status" value="1"/>
</dbReference>
<evidence type="ECO:0000256" key="3">
    <source>
        <dbReference type="ARBA" id="ARBA00022723"/>
    </source>
</evidence>
<gene>
    <name evidence="8" type="ORF">COB20_08400</name>
</gene>
<proteinExistence type="predicted"/>
<evidence type="ECO:0000256" key="5">
    <source>
        <dbReference type="ARBA" id="ARBA00023004"/>
    </source>
</evidence>
<dbReference type="GO" id="GO:0020037">
    <property type="term" value="F:heme binding"/>
    <property type="evidence" value="ECO:0007669"/>
    <property type="project" value="InterPro"/>
</dbReference>
<keyword evidence="2 6" id="KW-0349">Heme</keyword>
<feature type="domain" description="Cytochrome c" evidence="7">
    <location>
        <begin position="127"/>
        <end position="272"/>
    </location>
</feature>
<dbReference type="EMBL" id="NVUL01000046">
    <property type="protein sequence ID" value="PCI77359.1"/>
    <property type="molecule type" value="Genomic_DNA"/>
</dbReference>
<evidence type="ECO:0000256" key="2">
    <source>
        <dbReference type="ARBA" id="ARBA00022617"/>
    </source>
</evidence>
<dbReference type="AlphaFoldDB" id="A0A2A4X5F2"/>